<accession>A0AAV7KLW4</accession>
<name>A0AAV7KLW4_PLEWA</name>
<comment type="caution">
    <text evidence="2">The sequence shown here is derived from an EMBL/GenBank/DDBJ whole genome shotgun (WGS) entry which is preliminary data.</text>
</comment>
<proteinExistence type="predicted"/>
<dbReference type="AlphaFoldDB" id="A0AAV7KLW4"/>
<organism evidence="2 3">
    <name type="scientific">Pleurodeles waltl</name>
    <name type="common">Iberian ribbed newt</name>
    <dbReference type="NCBI Taxonomy" id="8319"/>
    <lineage>
        <taxon>Eukaryota</taxon>
        <taxon>Metazoa</taxon>
        <taxon>Chordata</taxon>
        <taxon>Craniata</taxon>
        <taxon>Vertebrata</taxon>
        <taxon>Euteleostomi</taxon>
        <taxon>Amphibia</taxon>
        <taxon>Batrachia</taxon>
        <taxon>Caudata</taxon>
        <taxon>Salamandroidea</taxon>
        <taxon>Salamandridae</taxon>
        <taxon>Pleurodelinae</taxon>
        <taxon>Pleurodeles</taxon>
    </lineage>
</organism>
<reference evidence="2" key="1">
    <citation type="journal article" date="2022" name="bioRxiv">
        <title>Sequencing and chromosome-scale assembly of the giantPleurodeles waltlgenome.</title>
        <authorList>
            <person name="Brown T."/>
            <person name="Elewa A."/>
            <person name="Iarovenko S."/>
            <person name="Subramanian E."/>
            <person name="Araus A.J."/>
            <person name="Petzold A."/>
            <person name="Susuki M."/>
            <person name="Suzuki K.-i.T."/>
            <person name="Hayashi T."/>
            <person name="Toyoda A."/>
            <person name="Oliveira C."/>
            <person name="Osipova E."/>
            <person name="Leigh N.D."/>
            <person name="Simon A."/>
            <person name="Yun M.H."/>
        </authorList>
    </citation>
    <scope>NUCLEOTIDE SEQUENCE</scope>
    <source>
        <strain evidence="2">20211129_DDA</strain>
        <tissue evidence="2">Liver</tissue>
    </source>
</reference>
<protein>
    <submittedName>
        <fullName evidence="2">Uncharacterized protein</fullName>
    </submittedName>
</protein>
<evidence type="ECO:0000313" key="2">
    <source>
        <dbReference type="EMBL" id="KAJ1080096.1"/>
    </source>
</evidence>
<evidence type="ECO:0000313" key="3">
    <source>
        <dbReference type="Proteomes" id="UP001066276"/>
    </source>
</evidence>
<feature type="region of interest" description="Disordered" evidence="1">
    <location>
        <begin position="1"/>
        <end position="25"/>
    </location>
</feature>
<gene>
    <name evidence="2" type="ORF">NDU88_000317</name>
</gene>
<dbReference type="EMBL" id="JANPWB010000016">
    <property type="protein sequence ID" value="KAJ1080096.1"/>
    <property type="molecule type" value="Genomic_DNA"/>
</dbReference>
<dbReference type="Proteomes" id="UP001066276">
    <property type="component" value="Chromosome 12"/>
</dbReference>
<keyword evidence="3" id="KW-1185">Reference proteome</keyword>
<sequence>MVCIAEASSPPESLNRARSSDTDPQWSRVSWQGRALERYGGGVNSLIKERVKLNAWEASSGGLVYSDIPGSEGLIWSMVSSSADVSWCTVTCPKASSGVSDQSWKPPLEYGVQFWRPRLEYCVQFRSVHLE</sequence>
<evidence type="ECO:0000256" key="1">
    <source>
        <dbReference type="SAM" id="MobiDB-lite"/>
    </source>
</evidence>